<dbReference type="Pfam" id="PF13443">
    <property type="entry name" value="HTH_26"/>
    <property type="match status" value="1"/>
</dbReference>
<dbReference type="CDD" id="cd00093">
    <property type="entry name" value="HTH_XRE"/>
    <property type="match status" value="1"/>
</dbReference>
<dbReference type="CDD" id="cd02209">
    <property type="entry name" value="cupin_XRE_C"/>
    <property type="match status" value="1"/>
</dbReference>
<dbReference type="GO" id="GO:0005829">
    <property type="term" value="C:cytosol"/>
    <property type="evidence" value="ECO:0007669"/>
    <property type="project" value="TreeGrafter"/>
</dbReference>
<dbReference type="SUPFAM" id="SSF51182">
    <property type="entry name" value="RmlC-like cupins"/>
    <property type="match status" value="1"/>
</dbReference>
<dbReference type="RefSeq" id="WP_020875657.1">
    <property type="nucleotide sequence ID" value="NZ_ATHJ01000057.1"/>
</dbReference>
<dbReference type="InterPro" id="IPR014710">
    <property type="entry name" value="RmlC-like_jellyroll"/>
</dbReference>
<dbReference type="SUPFAM" id="SSF47413">
    <property type="entry name" value="lambda repressor-like DNA-binding domains"/>
    <property type="match status" value="1"/>
</dbReference>
<dbReference type="InterPro" id="IPR001387">
    <property type="entry name" value="Cro/C1-type_HTH"/>
</dbReference>
<dbReference type="Gene3D" id="1.10.260.40">
    <property type="entry name" value="lambda repressor-like DNA-binding domains"/>
    <property type="match status" value="1"/>
</dbReference>
<dbReference type="InterPro" id="IPR050807">
    <property type="entry name" value="TransReg_Diox_bact_type"/>
</dbReference>
<dbReference type="InterPro" id="IPR011051">
    <property type="entry name" value="RmlC_Cupin_sf"/>
</dbReference>
<sequence length="189" mass="21138">MNLEKVGARITKIMAQKGISLEVLAERTGLESGFLKRLQEEDIYPSLGPLLKIARSLGVRLGTFLDDQISEDPLIIRKSDRKGELSMLRAKDRPVASRFYSLGRGKTDRHMEPFFIELLPESGKEIKLSSHEGEEFIVVIDGEVEVVYGKKTHRLLAGDSIYYNSVVPHHVGSFGDSAASIYAVLYFPE</sequence>
<dbReference type="PATRIC" id="fig|1121405.3.peg.613"/>
<protein>
    <submittedName>
        <fullName evidence="3">Cupin 2 conserved barrel domain protein</fullName>
    </submittedName>
</protein>
<keyword evidence="4" id="KW-1185">Reference proteome</keyword>
<evidence type="ECO:0000259" key="2">
    <source>
        <dbReference type="PROSITE" id="PS50943"/>
    </source>
</evidence>
<dbReference type="InterPro" id="IPR013096">
    <property type="entry name" value="Cupin_2"/>
</dbReference>
<dbReference type="AlphaFoldDB" id="S7V9D0"/>
<dbReference type="Proteomes" id="UP000014977">
    <property type="component" value="Unassembled WGS sequence"/>
</dbReference>
<dbReference type="STRING" id="897.B2D07_08550"/>
<feature type="domain" description="HTH cro/C1-type" evidence="2">
    <location>
        <begin position="10"/>
        <end position="64"/>
    </location>
</feature>
<proteinExistence type="predicted"/>
<evidence type="ECO:0000313" key="4">
    <source>
        <dbReference type="Proteomes" id="UP000014977"/>
    </source>
</evidence>
<dbReference type="PANTHER" id="PTHR46797:SF19">
    <property type="entry name" value="BLL2473 PROTEIN"/>
    <property type="match status" value="1"/>
</dbReference>
<dbReference type="GO" id="GO:0003677">
    <property type="term" value="F:DNA binding"/>
    <property type="evidence" value="ECO:0007669"/>
    <property type="project" value="UniProtKB-KW"/>
</dbReference>
<dbReference type="GO" id="GO:0003700">
    <property type="term" value="F:DNA-binding transcription factor activity"/>
    <property type="evidence" value="ECO:0007669"/>
    <property type="project" value="TreeGrafter"/>
</dbReference>
<evidence type="ECO:0000313" key="3">
    <source>
        <dbReference type="EMBL" id="EPR43284.1"/>
    </source>
</evidence>
<accession>S7V9D0</accession>
<evidence type="ECO:0000256" key="1">
    <source>
        <dbReference type="ARBA" id="ARBA00023125"/>
    </source>
</evidence>
<comment type="caution">
    <text evidence="3">The sequence shown here is derived from an EMBL/GenBank/DDBJ whole genome shotgun (WGS) entry which is preliminary data.</text>
</comment>
<dbReference type="PANTHER" id="PTHR46797">
    <property type="entry name" value="HTH-TYPE TRANSCRIPTIONAL REGULATOR"/>
    <property type="match status" value="1"/>
</dbReference>
<gene>
    <name evidence="3" type="ORF">dsmv_1310</name>
</gene>
<dbReference type="Gene3D" id="2.60.120.10">
    <property type="entry name" value="Jelly Rolls"/>
    <property type="match status" value="1"/>
</dbReference>
<reference evidence="3 4" key="1">
    <citation type="journal article" date="2013" name="Genome Announc.">
        <title>Draft genome sequences for three mercury-methylating, sulfate-reducing bacteria.</title>
        <authorList>
            <person name="Brown S.D."/>
            <person name="Hurt R.A.Jr."/>
            <person name="Gilmour C.C."/>
            <person name="Elias D.A."/>
        </authorList>
    </citation>
    <scope>NUCLEOTIDE SEQUENCE [LARGE SCALE GENOMIC DNA]</scope>
    <source>
        <strain evidence="3 4">DSM 2059</strain>
    </source>
</reference>
<keyword evidence="1" id="KW-0238">DNA-binding</keyword>
<dbReference type="EMBL" id="ATHJ01000057">
    <property type="protein sequence ID" value="EPR43284.1"/>
    <property type="molecule type" value="Genomic_DNA"/>
</dbReference>
<dbReference type="SMART" id="SM00530">
    <property type="entry name" value="HTH_XRE"/>
    <property type="match status" value="1"/>
</dbReference>
<dbReference type="PROSITE" id="PS50943">
    <property type="entry name" value="HTH_CROC1"/>
    <property type="match status" value="1"/>
</dbReference>
<dbReference type="InterPro" id="IPR010982">
    <property type="entry name" value="Lambda_DNA-bd_dom_sf"/>
</dbReference>
<organism evidence="3 4">
    <name type="scientific">Desulfococcus multivorans DSM 2059</name>
    <dbReference type="NCBI Taxonomy" id="1121405"/>
    <lineage>
        <taxon>Bacteria</taxon>
        <taxon>Pseudomonadati</taxon>
        <taxon>Thermodesulfobacteriota</taxon>
        <taxon>Desulfobacteria</taxon>
        <taxon>Desulfobacterales</taxon>
        <taxon>Desulfococcaceae</taxon>
        <taxon>Desulfococcus</taxon>
    </lineage>
</organism>
<name>S7V9D0_DESML</name>
<dbReference type="Pfam" id="PF07883">
    <property type="entry name" value="Cupin_2"/>
    <property type="match status" value="1"/>
</dbReference>
<dbReference type="OrthoDB" id="5343295at2"/>
<dbReference type="eggNOG" id="COG1917">
    <property type="taxonomic scope" value="Bacteria"/>
</dbReference>